<reference evidence="4 5" key="1">
    <citation type="submission" date="2018-06" db="EMBL/GenBank/DDBJ databases">
        <title>Noncontiguous genome sequence of Ruminococcaceae bacterium ASD2818.</title>
        <authorList>
            <person name="Chaplin A.V."/>
            <person name="Sokolova S.R."/>
            <person name="Kochetkova T.O."/>
            <person name="Goltsov A.Y."/>
            <person name="Trofimov D.Y."/>
            <person name="Efimov B.A."/>
        </authorList>
    </citation>
    <scope>NUCLEOTIDE SEQUENCE [LARGE SCALE GENOMIC DNA]</scope>
    <source>
        <strain evidence="4 5">ASD2818</strain>
    </source>
</reference>
<dbReference type="InterPro" id="IPR016181">
    <property type="entry name" value="Acyl_CoA_acyltransferase"/>
</dbReference>
<protein>
    <submittedName>
        <fullName evidence="4">GNAT family N-acetyltransferase</fullName>
    </submittedName>
</protein>
<dbReference type="RefSeq" id="WP_112333692.1">
    <property type="nucleotide sequence ID" value="NZ_JADPHD010000005.1"/>
</dbReference>
<dbReference type="SUPFAM" id="SSF55729">
    <property type="entry name" value="Acyl-CoA N-acyltransferases (Nat)"/>
    <property type="match status" value="1"/>
</dbReference>
<sequence length="169" mass="19576">MQVEVKRAQAGDIPVIEAILRDVAEWLDRGGQHQWSAEDVSWKSLSRDYQIEEFYIVYRMGEPVACMALQDYDPVYWPGVDKGEALFLHKLAVKRTAAGQGLAAYLIAYAKQCCHERKISALCLDCWRDRAKLRELYEREGFVCVKEAVLFNRYDAAFYRCQIGRTDIR</sequence>
<evidence type="ECO:0000313" key="5">
    <source>
        <dbReference type="Proteomes" id="UP000249377"/>
    </source>
</evidence>
<dbReference type="EMBL" id="QLYR01000015">
    <property type="protein sequence ID" value="RAQ22143.1"/>
    <property type="molecule type" value="Genomic_DNA"/>
</dbReference>
<accession>A0A328U8B0</accession>
<name>A0A328U8B0_9FIRM</name>
<proteinExistence type="predicted"/>
<gene>
    <name evidence="4" type="ORF">DPQ25_13455</name>
</gene>
<dbReference type="GO" id="GO:0016747">
    <property type="term" value="F:acyltransferase activity, transferring groups other than amino-acyl groups"/>
    <property type="evidence" value="ECO:0007669"/>
    <property type="project" value="InterPro"/>
</dbReference>
<evidence type="ECO:0000256" key="2">
    <source>
        <dbReference type="ARBA" id="ARBA00023315"/>
    </source>
</evidence>
<dbReference type="PROSITE" id="PS51186">
    <property type="entry name" value="GNAT"/>
    <property type="match status" value="1"/>
</dbReference>
<keyword evidence="2" id="KW-0012">Acyltransferase</keyword>
<evidence type="ECO:0000256" key="1">
    <source>
        <dbReference type="ARBA" id="ARBA00022679"/>
    </source>
</evidence>
<comment type="caution">
    <text evidence="4">The sequence shown here is derived from an EMBL/GenBank/DDBJ whole genome shotgun (WGS) entry which is preliminary data.</text>
</comment>
<keyword evidence="1 4" id="KW-0808">Transferase</keyword>
<dbReference type="CDD" id="cd04301">
    <property type="entry name" value="NAT_SF"/>
    <property type="match status" value="1"/>
</dbReference>
<evidence type="ECO:0000313" key="4">
    <source>
        <dbReference type="EMBL" id="RAQ22143.1"/>
    </source>
</evidence>
<keyword evidence="5" id="KW-1185">Reference proteome</keyword>
<organism evidence="4 5">
    <name type="scientific">Hydrogeniiclostridium mannosilyticum</name>
    <dbReference type="NCBI Taxonomy" id="2764322"/>
    <lineage>
        <taxon>Bacteria</taxon>
        <taxon>Bacillati</taxon>
        <taxon>Bacillota</taxon>
        <taxon>Clostridia</taxon>
        <taxon>Eubacteriales</taxon>
        <taxon>Acutalibacteraceae</taxon>
        <taxon>Hydrogeniiclostridium</taxon>
    </lineage>
</organism>
<dbReference type="PANTHER" id="PTHR43877:SF2">
    <property type="entry name" value="AMINOALKYLPHOSPHONATE N-ACETYLTRANSFERASE-RELATED"/>
    <property type="match status" value="1"/>
</dbReference>
<dbReference type="InterPro" id="IPR000182">
    <property type="entry name" value="GNAT_dom"/>
</dbReference>
<evidence type="ECO:0000259" key="3">
    <source>
        <dbReference type="PROSITE" id="PS51186"/>
    </source>
</evidence>
<dbReference type="PANTHER" id="PTHR43877">
    <property type="entry name" value="AMINOALKYLPHOSPHONATE N-ACETYLTRANSFERASE-RELATED-RELATED"/>
    <property type="match status" value="1"/>
</dbReference>
<dbReference type="AlphaFoldDB" id="A0A328U8B0"/>
<dbReference type="Pfam" id="PF00583">
    <property type="entry name" value="Acetyltransf_1"/>
    <property type="match status" value="1"/>
</dbReference>
<dbReference type="Proteomes" id="UP000249377">
    <property type="component" value="Unassembled WGS sequence"/>
</dbReference>
<dbReference type="Gene3D" id="3.40.630.30">
    <property type="match status" value="1"/>
</dbReference>
<feature type="domain" description="N-acetyltransferase" evidence="3">
    <location>
        <begin position="3"/>
        <end position="164"/>
    </location>
</feature>
<dbReference type="InterPro" id="IPR050832">
    <property type="entry name" value="Bact_Acetyltransf"/>
</dbReference>